<name>A0A110B4Q2_HALHR</name>
<dbReference type="KEGG" id="hhk:HH1059_24410"/>
<dbReference type="UniPathway" id="UPA00251">
    <property type="reaction ID" value="UER00320"/>
</dbReference>
<dbReference type="PANTHER" id="PTHR38042">
    <property type="entry name" value="UROPORPHYRINOGEN-III SYNTHASE, CHLOROPLASTIC"/>
    <property type="match status" value="1"/>
</dbReference>
<dbReference type="InterPro" id="IPR039793">
    <property type="entry name" value="UROS/Hem4"/>
</dbReference>
<evidence type="ECO:0000256" key="3">
    <source>
        <dbReference type="ARBA" id="ARBA00013109"/>
    </source>
</evidence>
<comment type="pathway">
    <text evidence="1 9">Porphyrin-containing compound metabolism; protoporphyrin-IX biosynthesis; coproporphyrinogen-III from 5-aminolevulinate: step 3/4.</text>
</comment>
<evidence type="ECO:0000256" key="4">
    <source>
        <dbReference type="ARBA" id="ARBA00023239"/>
    </source>
</evidence>
<dbReference type="PANTHER" id="PTHR38042:SF1">
    <property type="entry name" value="UROPORPHYRINOGEN-III SYNTHASE, CHLOROPLASTIC"/>
    <property type="match status" value="1"/>
</dbReference>
<dbReference type="OrthoDB" id="9787650at2"/>
<keyword evidence="4 9" id="KW-0456">Lyase</keyword>
<dbReference type="Gene3D" id="3.40.50.10090">
    <property type="match status" value="2"/>
</dbReference>
<dbReference type="EC" id="4.2.1.75" evidence="3 9"/>
<evidence type="ECO:0000256" key="8">
    <source>
        <dbReference type="ARBA" id="ARBA00048617"/>
    </source>
</evidence>
<evidence type="ECO:0000256" key="1">
    <source>
        <dbReference type="ARBA" id="ARBA00004772"/>
    </source>
</evidence>
<keyword evidence="5 9" id="KW-0627">Porphyrin biosynthesis</keyword>
<organism evidence="11 12">
    <name type="scientific">Halorhodospira halochloris</name>
    <name type="common">Ectothiorhodospira halochloris</name>
    <dbReference type="NCBI Taxonomy" id="1052"/>
    <lineage>
        <taxon>Bacteria</taxon>
        <taxon>Pseudomonadati</taxon>
        <taxon>Pseudomonadota</taxon>
        <taxon>Gammaproteobacteria</taxon>
        <taxon>Chromatiales</taxon>
        <taxon>Ectothiorhodospiraceae</taxon>
        <taxon>Halorhodospira</taxon>
    </lineage>
</organism>
<dbReference type="CDD" id="cd06578">
    <property type="entry name" value="HemD"/>
    <property type="match status" value="1"/>
</dbReference>
<evidence type="ECO:0000256" key="2">
    <source>
        <dbReference type="ARBA" id="ARBA00008133"/>
    </source>
</evidence>
<dbReference type="GO" id="GO:0006780">
    <property type="term" value="P:uroporphyrinogen III biosynthetic process"/>
    <property type="evidence" value="ECO:0007669"/>
    <property type="project" value="UniProtKB-UniRule"/>
</dbReference>
<evidence type="ECO:0000313" key="11">
    <source>
        <dbReference type="EMBL" id="BAU56513.1"/>
    </source>
</evidence>
<gene>
    <name evidence="11" type="ORF">HH1059_24410</name>
</gene>
<dbReference type="RefSeq" id="WP_096406472.1">
    <property type="nucleotide sequence ID" value="NZ_AP017372.2"/>
</dbReference>
<accession>A0A110B4Q2</accession>
<comment type="catalytic activity">
    <reaction evidence="8 9">
        <text>hydroxymethylbilane = uroporphyrinogen III + H2O</text>
        <dbReference type="Rhea" id="RHEA:18965"/>
        <dbReference type="ChEBI" id="CHEBI:15377"/>
        <dbReference type="ChEBI" id="CHEBI:57308"/>
        <dbReference type="ChEBI" id="CHEBI:57845"/>
        <dbReference type="EC" id="4.2.1.75"/>
    </reaction>
</comment>
<feature type="domain" description="Tetrapyrrole biosynthesis uroporphyrinogen III synthase" evidence="10">
    <location>
        <begin position="22"/>
        <end position="228"/>
    </location>
</feature>
<dbReference type="EMBL" id="AP017372">
    <property type="protein sequence ID" value="BAU56513.1"/>
    <property type="molecule type" value="Genomic_DNA"/>
</dbReference>
<proteinExistence type="inferred from homology"/>
<dbReference type="GO" id="GO:0004852">
    <property type="term" value="F:uroporphyrinogen-III synthase activity"/>
    <property type="evidence" value="ECO:0007669"/>
    <property type="project" value="UniProtKB-UniRule"/>
</dbReference>
<dbReference type="SUPFAM" id="SSF69618">
    <property type="entry name" value="HemD-like"/>
    <property type="match status" value="1"/>
</dbReference>
<protein>
    <recommendedName>
        <fullName evidence="7 9">Uroporphyrinogen-III synthase</fullName>
        <ecNumber evidence="3 9">4.2.1.75</ecNumber>
    </recommendedName>
</protein>
<evidence type="ECO:0000256" key="6">
    <source>
        <dbReference type="ARBA" id="ARBA00037589"/>
    </source>
</evidence>
<dbReference type="InterPro" id="IPR003754">
    <property type="entry name" value="4pyrrol_synth_uPrphyn_synth"/>
</dbReference>
<dbReference type="GO" id="GO:0006782">
    <property type="term" value="P:protoporphyrinogen IX biosynthetic process"/>
    <property type="evidence" value="ECO:0007669"/>
    <property type="project" value="UniProtKB-UniRule"/>
</dbReference>
<evidence type="ECO:0000256" key="9">
    <source>
        <dbReference type="RuleBase" id="RU366031"/>
    </source>
</evidence>
<dbReference type="AlphaFoldDB" id="A0A110B4Q2"/>
<sequence length="261" mass="27503">MNGSLDGIGVVVTRPAHQAGPLTAALEKAGAEVIGFPSLAIKSEPDSETTRALAAEAASADWLIFVSPNAVEHGLHRIKEAGGPSANTRVATVGQGTAEALRHAGVGDVLFPRKGATSEDLLVETPLGKAAHERVIIVRGRGGRQHLAETLRKQGAKVDFLEVYSRECPNTDPQQLHAAISQGRVHVVIITSGEVLGNFLTLIGEYGRRWLEQAGAVVIGDRVAALAKPHFRHVETTQTAAEHELIAASARAAAAVEEIQE</sequence>
<evidence type="ECO:0000259" key="10">
    <source>
        <dbReference type="Pfam" id="PF02602"/>
    </source>
</evidence>
<keyword evidence="12" id="KW-1185">Reference proteome</keyword>
<dbReference type="Pfam" id="PF02602">
    <property type="entry name" value="HEM4"/>
    <property type="match status" value="1"/>
</dbReference>
<evidence type="ECO:0000256" key="5">
    <source>
        <dbReference type="ARBA" id="ARBA00023244"/>
    </source>
</evidence>
<dbReference type="InterPro" id="IPR036108">
    <property type="entry name" value="4pyrrol_syn_uPrphyn_synt_sf"/>
</dbReference>
<evidence type="ECO:0000256" key="7">
    <source>
        <dbReference type="ARBA" id="ARBA00040167"/>
    </source>
</evidence>
<dbReference type="Proteomes" id="UP000218890">
    <property type="component" value="Chromosome"/>
</dbReference>
<comment type="similarity">
    <text evidence="2 9">Belongs to the uroporphyrinogen-III synthase family.</text>
</comment>
<evidence type="ECO:0000313" key="12">
    <source>
        <dbReference type="Proteomes" id="UP000218890"/>
    </source>
</evidence>
<reference evidence="11" key="1">
    <citation type="submission" date="2016-02" db="EMBL/GenBank/DDBJ databases">
        <title>Halorhodospira halochloris DSM-1059 complete genome, version 2.</title>
        <authorList>
            <person name="Tsukatani Y."/>
        </authorList>
    </citation>
    <scope>NUCLEOTIDE SEQUENCE</scope>
    <source>
        <strain evidence="11">DSM 1059</strain>
    </source>
</reference>
<comment type="function">
    <text evidence="6 9">Catalyzes cyclization of the linear tetrapyrrole, hydroxymethylbilane, to the macrocyclic uroporphyrinogen III.</text>
</comment>